<proteinExistence type="predicted"/>
<evidence type="ECO:0000313" key="2">
    <source>
        <dbReference type="EMBL" id="TMQ70643.1"/>
    </source>
</evidence>
<organism evidence="2 3">
    <name type="scientific">Eiseniibacteriota bacterium</name>
    <dbReference type="NCBI Taxonomy" id="2212470"/>
    <lineage>
        <taxon>Bacteria</taxon>
        <taxon>Candidatus Eiseniibacteriota</taxon>
    </lineage>
</organism>
<reference evidence="2 3" key="1">
    <citation type="journal article" date="2019" name="Nat. Microbiol.">
        <title>Mediterranean grassland soil C-N compound turnover is dependent on rainfall and depth, and is mediated by genomically divergent microorganisms.</title>
        <authorList>
            <person name="Diamond S."/>
            <person name="Andeer P.F."/>
            <person name="Li Z."/>
            <person name="Crits-Christoph A."/>
            <person name="Burstein D."/>
            <person name="Anantharaman K."/>
            <person name="Lane K.R."/>
            <person name="Thomas B.C."/>
            <person name="Pan C."/>
            <person name="Northen T.R."/>
            <person name="Banfield J.F."/>
        </authorList>
    </citation>
    <scope>NUCLEOTIDE SEQUENCE [LARGE SCALE GENOMIC DNA]</scope>
    <source>
        <strain evidence="2">WS_10</strain>
    </source>
</reference>
<gene>
    <name evidence="2" type="ORF">E6K80_07855</name>
</gene>
<accession>A0A538U443</accession>
<dbReference type="AlphaFoldDB" id="A0A538U443"/>
<protein>
    <submittedName>
        <fullName evidence="2">Uncharacterized protein</fullName>
    </submittedName>
</protein>
<feature type="region of interest" description="Disordered" evidence="1">
    <location>
        <begin position="275"/>
        <end position="300"/>
    </location>
</feature>
<comment type="caution">
    <text evidence="2">The sequence shown here is derived from an EMBL/GenBank/DDBJ whole genome shotgun (WGS) entry which is preliminary data.</text>
</comment>
<name>A0A538U443_UNCEI</name>
<evidence type="ECO:0000256" key="1">
    <source>
        <dbReference type="SAM" id="MobiDB-lite"/>
    </source>
</evidence>
<dbReference type="EMBL" id="VBPA01000189">
    <property type="protein sequence ID" value="TMQ70643.1"/>
    <property type="molecule type" value="Genomic_DNA"/>
</dbReference>
<evidence type="ECO:0000313" key="3">
    <source>
        <dbReference type="Proteomes" id="UP000319836"/>
    </source>
</evidence>
<sequence length="300" mass="34442">MLDSLGLDTDVLFDPDLTYFALLMVRNPYRRTAKAVGFLYWYRENDLRMQGAQFMGGFRPQMRVWWTGKEEGPYSWGVFDRGRANGSTLRITLFRLTPKGQFWNLTQFEDTGIKLGDAGTAVWVDVNGDQRFEFTVWVPAEPDSMFDECPDCPKRIDELTFVERPEGFRLLDTRLLPTPYSTFTAFVHLLLENNRAQAARLVKDPGLVGRAVAAGWGTSRGWRTWVVEDAEPASPWPSWLLVRFRGPRGEHRYRVDFDTERGRWVIREWAERQLAPQQARGKAPSPPGAKPRTAPGARKP</sequence>
<dbReference type="Proteomes" id="UP000319836">
    <property type="component" value="Unassembled WGS sequence"/>
</dbReference>